<dbReference type="GO" id="GO:0004523">
    <property type="term" value="F:RNA-DNA hybrid ribonuclease activity"/>
    <property type="evidence" value="ECO:0007669"/>
    <property type="project" value="InterPro"/>
</dbReference>
<dbReference type="Pfam" id="PF13456">
    <property type="entry name" value="RVT_3"/>
    <property type="match status" value="1"/>
</dbReference>
<dbReference type="Proteomes" id="UP000233837">
    <property type="component" value="Unassembled WGS sequence"/>
</dbReference>
<organism evidence="2 3">
    <name type="scientific">Dendrobium catenatum</name>
    <dbReference type="NCBI Taxonomy" id="906689"/>
    <lineage>
        <taxon>Eukaryota</taxon>
        <taxon>Viridiplantae</taxon>
        <taxon>Streptophyta</taxon>
        <taxon>Embryophyta</taxon>
        <taxon>Tracheophyta</taxon>
        <taxon>Spermatophyta</taxon>
        <taxon>Magnoliopsida</taxon>
        <taxon>Liliopsida</taxon>
        <taxon>Asparagales</taxon>
        <taxon>Orchidaceae</taxon>
        <taxon>Epidendroideae</taxon>
        <taxon>Malaxideae</taxon>
        <taxon>Dendrobiinae</taxon>
        <taxon>Dendrobium</taxon>
    </lineage>
</organism>
<dbReference type="InterPro" id="IPR044730">
    <property type="entry name" value="RNase_H-like_dom_plant"/>
</dbReference>
<dbReference type="PANTHER" id="PTHR47723">
    <property type="entry name" value="OS05G0353850 PROTEIN"/>
    <property type="match status" value="1"/>
</dbReference>
<protein>
    <submittedName>
        <fullName evidence="2">Ribonuclease H protein</fullName>
    </submittedName>
</protein>
<dbReference type="GO" id="GO:0003676">
    <property type="term" value="F:nucleic acid binding"/>
    <property type="evidence" value="ECO:0007669"/>
    <property type="project" value="InterPro"/>
</dbReference>
<dbReference type="InterPro" id="IPR053151">
    <property type="entry name" value="RNase_H-like"/>
</dbReference>
<dbReference type="CDD" id="cd06222">
    <property type="entry name" value="RNase_H_like"/>
    <property type="match status" value="1"/>
</dbReference>
<proteinExistence type="predicted"/>
<dbReference type="PANTHER" id="PTHR47723:SF19">
    <property type="entry name" value="POLYNUCLEOTIDYL TRANSFERASE, RIBONUCLEASE H-LIKE SUPERFAMILY PROTEIN"/>
    <property type="match status" value="1"/>
</dbReference>
<name>A0A2I0VEN6_9ASPA</name>
<dbReference type="InterPro" id="IPR036397">
    <property type="entry name" value="RNaseH_sf"/>
</dbReference>
<dbReference type="InterPro" id="IPR002156">
    <property type="entry name" value="RNaseH_domain"/>
</dbReference>
<evidence type="ECO:0000259" key="1">
    <source>
        <dbReference type="Pfam" id="PF13456"/>
    </source>
</evidence>
<dbReference type="SUPFAM" id="SSF53098">
    <property type="entry name" value="Ribonuclease H-like"/>
    <property type="match status" value="1"/>
</dbReference>
<sequence length="177" mass="19910">MEHNIVTERIVNWRKPSPPFVKLNSDGAVNNLSAGAGGIIRDNSGSILAAFAAPIHRPNAITAELLALNYRLKICKNRGFNNVWIEVDAMLLIQIINDTIPGNPQNFYLIREIKHCISSMNFFISHIYREANICADWLAKKGCSLSNYEELDIRMLNPVLKGMVNLDKAGMPYIRNE</sequence>
<reference evidence="2 3" key="1">
    <citation type="journal article" date="2016" name="Sci. Rep.">
        <title>The Dendrobium catenatum Lindl. genome sequence provides insights into polysaccharide synthase, floral development and adaptive evolution.</title>
        <authorList>
            <person name="Zhang G.Q."/>
            <person name="Xu Q."/>
            <person name="Bian C."/>
            <person name="Tsai W.C."/>
            <person name="Yeh C.M."/>
            <person name="Liu K.W."/>
            <person name="Yoshida K."/>
            <person name="Zhang L.S."/>
            <person name="Chang S.B."/>
            <person name="Chen F."/>
            <person name="Shi Y."/>
            <person name="Su Y.Y."/>
            <person name="Zhang Y.Q."/>
            <person name="Chen L.J."/>
            <person name="Yin Y."/>
            <person name="Lin M."/>
            <person name="Huang H."/>
            <person name="Deng H."/>
            <person name="Wang Z.W."/>
            <person name="Zhu S.L."/>
            <person name="Zhao X."/>
            <person name="Deng C."/>
            <person name="Niu S.C."/>
            <person name="Huang J."/>
            <person name="Wang M."/>
            <person name="Liu G.H."/>
            <person name="Yang H.J."/>
            <person name="Xiao X.J."/>
            <person name="Hsiao Y.Y."/>
            <person name="Wu W.L."/>
            <person name="Chen Y.Y."/>
            <person name="Mitsuda N."/>
            <person name="Ohme-Takagi M."/>
            <person name="Luo Y.B."/>
            <person name="Van de Peer Y."/>
            <person name="Liu Z.J."/>
        </authorList>
    </citation>
    <scope>NUCLEOTIDE SEQUENCE [LARGE SCALE GENOMIC DNA]</scope>
    <source>
        <tissue evidence="2">The whole plant</tissue>
    </source>
</reference>
<dbReference type="InterPro" id="IPR012337">
    <property type="entry name" value="RNaseH-like_sf"/>
</dbReference>
<keyword evidence="3" id="KW-1185">Reference proteome</keyword>
<accession>A0A2I0VEN6</accession>
<feature type="domain" description="RNase H type-1" evidence="1">
    <location>
        <begin position="24"/>
        <end position="141"/>
    </location>
</feature>
<dbReference type="Gene3D" id="3.30.420.10">
    <property type="entry name" value="Ribonuclease H-like superfamily/Ribonuclease H"/>
    <property type="match status" value="1"/>
</dbReference>
<reference evidence="2 3" key="2">
    <citation type="journal article" date="2017" name="Nature">
        <title>The Apostasia genome and the evolution of orchids.</title>
        <authorList>
            <person name="Zhang G.Q."/>
            <person name="Liu K.W."/>
            <person name="Li Z."/>
            <person name="Lohaus R."/>
            <person name="Hsiao Y.Y."/>
            <person name="Niu S.C."/>
            <person name="Wang J.Y."/>
            <person name="Lin Y.C."/>
            <person name="Xu Q."/>
            <person name="Chen L.J."/>
            <person name="Yoshida K."/>
            <person name="Fujiwara S."/>
            <person name="Wang Z.W."/>
            <person name="Zhang Y.Q."/>
            <person name="Mitsuda N."/>
            <person name="Wang M."/>
            <person name="Liu G.H."/>
            <person name="Pecoraro L."/>
            <person name="Huang H.X."/>
            <person name="Xiao X.J."/>
            <person name="Lin M."/>
            <person name="Wu X.Y."/>
            <person name="Wu W.L."/>
            <person name="Chen Y.Y."/>
            <person name="Chang S.B."/>
            <person name="Sakamoto S."/>
            <person name="Ohme-Takagi M."/>
            <person name="Yagi M."/>
            <person name="Zeng S.J."/>
            <person name="Shen C.Y."/>
            <person name="Yeh C.M."/>
            <person name="Luo Y.B."/>
            <person name="Tsai W.C."/>
            <person name="Van de Peer Y."/>
            <person name="Liu Z.J."/>
        </authorList>
    </citation>
    <scope>NUCLEOTIDE SEQUENCE [LARGE SCALE GENOMIC DNA]</scope>
    <source>
        <tissue evidence="2">The whole plant</tissue>
    </source>
</reference>
<evidence type="ECO:0000313" key="3">
    <source>
        <dbReference type="Proteomes" id="UP000233837"/>
    </source>
</evidence>
<dbReference type="AlphaFoldDB" id="A0A2I0VEN6"/>
<gene>
    <name evidence="2" type="ORF">MA16_Dca016066</name>
</gene>
<dbReference type="EMBL" id="KZ503723">
    <property type="protein sequence ID" value="PKU61870.1"/>
    <property type="molecule type" value="Genomic_DNA"/>
</dbReference>
<evidence type="ECO:0000313" key="2">
    <source>
        <dbReference type="EMBL" id="PKU61870.1"/>
    </source>
</evidence>